<accession>A0ABR4HM61</accession>
<keyword evidence="1" id="KW-0472">Membrane</keyword>
<gene>
    <name evidence="2" type="ORF">BDW59DRAFT_12955</name>
</gene>
<proteinExistence type="predicted"/>
<feature type="transmembrane region" description="Helical" evidence="1">
    <location>
        <begin position="49"/>
        <end position="69"/>
    </location>
</feature>
<dbReference type="EMBL" id="JBFXLS010000108">
    <property type="protein sequence ID" value="KAL2815818.1"/>
    <property type="molecule type" value="Genomic_DNA"/>
</dbReference>
<keyword evidence="1" id="KW-1133">Transmembrane helix</keyword>
<sequence>MGPGNLHLAPLFFVNLWFGQCAFATANSTQSRHVHNPNWDATKYTDGKIILILGVVVCMTFALGLLSQLCEISILSCLRNWRREDDAYPELNPVAQRHRMSDLEAGGIILAHNACDIPIDLAKKGSNVSLAEYPRWKARYGTITEHMLDVNGVRKLVLVVDHASLPSDSDRAQDGYAEWFGRWRQQQEAEASFLDAMSQPFLDDEFTPLMGPIRDDSKSDGNYLT</sequence>
<evidence type="ECO:0000313" key="3">
    <source>
        <dbReference type="Proteomes" id="UP001610335"/>
    </source>
</evidence>
<keyword evidence="1" id="KW-0812">Transmembrane</keyword>
<reference evidence="2 3" key="1">
    <citation type="submission" date="2024-07" db="EMBL/GenBank/DDBJ databases">
        <title>Section-level genome sequencing and comparative genomics of Aspergillus sections Usti and Cavernicolus.</title>
        <authorList>
            <consortium name="Lawrence Berkeley National Laboratory"/>
            <person name="Nybo J.L."/>
            <person name="Vesth T.C."/>
            <person name="Theobald S."/>
            <person name="Frisvad J.C."/>
            <person name="Larsen T.O."/>
            <person name="Kjaerboelling I."/>
            <person name="Rothschild-Mancinelli K."/>
            <person name="Lyhne E.K."/>
            <person name="Kogle M.E."/>
            <person name="Barry K."/>
            <person name="Clum A."/>
            <person name="Na H."/>
            <person name="Ledsgaard L."/>
            <person name="Lin J."/>
            <person name="Lipzen A."/>
            <person name="Kuo A."/>
            <person name="Riley R."/>
            <person name="Mondo S."/>
            <person name="LaButti K."/>
            <person name="Haridas S."/>
            <person name="Pangalinan J."/>
            <person name="Salamov A.A."/>
            <person name="Simmons B.A."/>
            <person name="Magnuson J.K."/>
            <person name="Chen J."/>
            <person name="Drula E."/>
            <person name="Henrissat B."/>
            <person name="Wiebenga A."/>
            <person name="Lubbers R.J."/>
            <person name="Gomes A.C."/>
            <person name="Makela M.R."/>
            <person name="Stajich J."/>
            <person name="Grigoriev I.V."/>
            <person name="Mortensen U.H."/>
            <person name="De vries R.P."/>
            <person name="Baker S.E."/>
            <person name="Andersen M.R."/>
        </authorList>
    </citation>
    <scope>NUCLEOTIDE SEQUENCE [LARGE SCALE GENOMIC DNA]</scope>
    <source>
        <strain evidence="2 3">CBS 600.67</strain>
    </source>
</reference>
<evidence type="ECO:0000313" key="2">
    <source>
        <dbReference type="EMBL" id="KAL2815818.1"/>
    </source>
</evidence>
<feature type="transmembrane region" description="Helical" evidence="1">
    <location>
        <begin position="6"/>
        <end position="28"/>
    </location>
</feature>
<comment type="caution">
    <text evidence="2">The sequence shown here is derived from an EMBL/GenBank/DDBJ whole genome shotgun (WGS) entry which is preliminary data.</text>
</comment>
<name>A0ABR4HM61_9EURO</name>
<evidence type="ECO:0000256" key="1">
    <source>
        <dbReference type="SAM" id="Phobius"/>
    </source>
</evidence>
<protein>
    <submittedName>
        <fullName evidence="2">Uncharacterized protein</fullName>
    </submittedName>
</protein>
<keyword evidence="3" id="KW-1185">Reference proteome</keyword>
<dbReference type="Proteomes" id="UP001610335">
    <property type="component" value="Unassembled WGS sequence"/>
</dbReference>
<organism evidence="2 3">
    <name type="scientific">Aspergillus cavernicola</name>
    <dbReference type="NCBI Taxonomy" id="176166"/>
    <lineage>
        <taxon>Eukaryota</taxon>
        <taxon>Fungi</taxon>
        <taxon>Dikarya</taxon>
        <taxon>Ascomycota</taxon>
        <taxon>Pezizomycotina</taxon>
        <taxon>Eurotiomycetes</taxon>
        <taxon>Eurotiomycetidae</taxon>
        <taxon>Eurotiales</taxon>
        <taxon>Aspergillaceae</taxon>
        <taxon>Aspergillus</taxon>
        <taxon>Aspergillus subgen. Nidulantes</taxon>
    </lineage>
</organism>